<sequence>MYQNNTYHIQINDLPLTTTSFDKINKTTIEESIQKGIEAASNFFNSETVHISNRENNSNYLSKDFILNSFVIEKPEKHNALVISSQDTKYVYGLFPTLLGWIDEKKPVIFITKKLDYYGIDPDRILHEKYRRLILRKFGIKIIEREHIPFSSFLFINHSREQCKSIIINNIENNTYGSSYNADMSYGTIYNGNIDLHIQDSLITSLDISSSDYKHTLSSIEFTIKKDNHNNVKRSLRQVSQYTNKDIDIQKKSINLNDVRLMTRYVKSYKYNQIENLDSILKRYDLSVEDFCSIEFKDGTTIPITPIILEKHGNENIVVKGNSRLSYISREKNITSVPVFMVNHVQAPLPSTGQFCLSDLIITTLDKEASSRYIKWDYNRFRHIELLVRKPEDYIKEDDANTTHRKSA</sequence>
<dbReference type="RefSeq" id="WP_053811827.1">
    <property type="nucleotide sequence ID" value="NZ_LIRS01000047.1"/>
</dbReference>
<accession>A0AAW3J0A4</accession>
<name>A0AAW3J0A4_VIBPH</name>
<dbReference type="AlphaFoldDB" id="A0AAW3J0A4"/>
<gene>
    <name evidence="1" type="ORF">ACX05_06890</name>
</gene>
<dbReference type="Proteomes" id="UP000037697">
    <property type="component" value="Unassembled WGS sequence"/>
</dbReference>
<evidence type="ECO:0000313" key="2">
    <source>
        <dbReference type="Proteomes" id="UP000037697"/>
    </source>
</evidence>
<organism evidence="1 2">
    <name type="scientific">Vibrio parahaemolyticus</name>
    <dbReference type="NCBI Taxonomy" id="670"/>
    <lineage>
        <taxon>Bacteria</taxon>
        <taxon>Pseudomonadati</taxon>
        <taxon>Pseudomonadota</taxon>
        <taxon>Gammaproteobacteria</taxon>
        <taxon>Vibrionales</taxon>
        <taxon>Vibrionaceae</taxon>
        <taxon>Vibrio</taxon>
    </lineage>
</organism>
<reference evidence="1 2" key="1">
    <citation type="submission" date="2015-07" db="EMBL/GenBank/DDBJ databases">
        <title>Foodborne Vibrio parahaemolyticus Isolates.</title>
        <authorList>
            <person name="Ronholm J."/>
            <person name="Petronella N."/>
            <person name="Kenwell R."/>
            <person name="Banerjee S."/>
        </authorList>
    </citation>
    <scope>NUCLEOTIDE SEQUENCE [LARGE SCALE GENOMIC DNA]</scope>
    <source>
        <strain evidence="1 2">HS-06-05</strain>
    </source>
</reference>
<protein>
    <submittedName>
        <fullName evidence="1">Uncharacterized protein</fullName>
    </submittedName>
</protein>
<comment type="caution">
    <text evidence="1">The sequence shown here is derived from an EMBL/GenBank/DDBJ whole genome shotgun (WGS) entry which is preliminary data.</text>
</comment>
<dbReference type="EMBL" id="LIRS01000047">
    <property type="protein sequence ID" value="KOY38605.1"/>
    <property type="molecule type" value="Genomic_DNA"/>
</dbReference>
<evidence type="ECO:0000313" key="1">
    <source>
        <dbReference type="EMBL" id="KOY38605.1"/>
    </source>
</evidence>
<proteinExistence type="predicted"/>